<dbReference type="AlphaFoldDB" id="A0A5B9D6D9"/>
<sequence>MNKIILISISGILYILFLIWYKGFRKPLSPSETENIIEEIKRTSNITSERENHLFNAFREITTQDDGKEFLMVNLMKFRDNNPESEAMKAHKKYSRQVMPELLKRGSFPIFMSKIIGKFIYNDKSITWDQIAIIRYRSKRDFLNMAKNLANKDGGKNKWLALENTEVFPSKRVIVLGSIPFVLGLIIFMINLLFIVIS</sequence>
<reference evidence="1 2" key="1">
    <citation type="journal article" date="2020" name="Nature">
        <title>Isolation of an archaeon at the prokaryote-eukaryote interface.</title>
        <authorList>
            <person name="Imachi H."/>
            <person name="Nobu M.K."/>
            <person name="Nakahara N."/>
            <person name="Morono Y."/>
            <person name="Ogawara M."/>
            <person name="Takaki Y."/>
            <person name="Takano Y."/>
            <person name="Uematsu K."/>
            <person name="Ikuta T."/>
            <person name="Ito M."/>
            <person name="Matsui Y."/>
            <person name="Miyazaki M."/>
            <person name="Murata K."/>
            <person name="Saito Y."/>
            <person name="Sakai S."/>
            <person name="Song C."/>
            <person name="Tasumi E."/>
            <person name="Yamanaka Y."/>
            <person name="Yamaguchi T."/>
            <person name="Kamagata Y."/>
            <person name="Tamaki H."/>
            <person name="Takai K."/>
        </authorList>
    </citation>
    <scope>NUCLEOTIDE SEQUENCE [LARGE SCALE GENOMIC DNA]</scope>
    <source>
        <strain evidence="1 2">MK-D1</strain>
    </source>
</reference>
<evidence type="ECO:0000313" key="2">
    <source>
        <dbReference type="Proteomes" id="UP000321408"/>
    </source>
</evidence>
<name>A0A5B9D6D9_9ARCH</name>
<proteinExistence type="predicted"/>
<evidence type="ECO:0000313" key="1">
    <source>
        <dbReference type="EMBL" id="QEE14511.2"/>
    </source>
</evidence>
<dbReference type="Proteomes" id="UP000321408">
    <property type="component" value="Chromosome"/>
</dbReference>
<protein>
    <submittedName>
        <fullName evidence="1">Uncharacterized protein</fullName>
    </submittedName>
</protein>
<dbReference type="EMBL" id="CP042905">
    <property type="protein sequence ID" value="QEE14511.2"/>
    <property type="molecule type" value="Genomic_DNA"/>
</dbReference>
<keyword evidence="2" id="KW-1185">Reference proteome</keyword>
<organism evidence="1 2">
    <name type="scientific">Promethearchaeum syntrophicum</name>
    <dbReference type="NCBI Taxonomy" id="2594042"/>
    <lineage>
        <taxon>Archaea</taxon>
        <taxon>Promethearchaeati</taxon>
        <taxon>Promethearchaeota</taxon>
        <taxon>Promethearchaeia</taxon>
        <taxon>Promethearchaeales</taxon>
        <taxon>Promethearchaeaceae</taxon>
        <taxon>Promethearchaeum</taxon>
    </lineage>
</organism>
<reference evidence="1 2" key="2">
    <citation type="journal article" date="2024" name="Int. J. Syst. Evol. Microbiol.">
        <title>Promethearchaeum syntrophicum gen. nov., sp. nov., an anaerobic, obligately syntrophic archaeon, the first isolate of the lineage 'Asgard' archaea, and proposal of the new archaeal phylum Promethearchaeota phyl. nov. and kingdom Promethearchaeati regn. nov.</title>
        <authorList>
            <person name="Imachi H."/>
            <person name="Nobu M.K."/>
            <person name="Kato S."/>
            <person name="Takaki Y."/>
            <person name="Miyazaki M."/>
            <person name="Miyata M."/>
            <person name="Ogawara M."/>
            <person name="Saito Y."/>
            <person name="Sakai S."/>
            <person name="Tahara Y.O."/>
            <person name="Takano Y."/>
            <person name="Tasumi E."/>
            <person name="Uematsu K."/>
            <person name="Yoshimura T."/>
            <person name="Itoh T."/>
            <person name="Ohkuma M."/>
            <person name="Takai K."/>
        </authorList>
    </citation>
    <scope>NUCLEOTIDE SEQUENCE [LARGE SCALE GENOMIC DNA]</scope>
    <source>
        <strain evidence="1 2">MK-D1</strain>
    </source>
</reference>
<accession>A0A5B9D6D9</accession>
<dbReference type="KEGG" id="psyt:DSAG12_00324"/>
<gene>
    <name evidence="1" type="ORF">DSAG12_00324</name>
</gene>
<dbReference type="Gene3D" id="3.30.70.100">
    <property type="match status" value="1"/>
</dbReference>